<dbReference type="Proteomes" id="UP000289738">
    <property type="component" value="Chromosome B04"/>
</dbReference>
<organism evidence="2 3">
    <name type="scientific">Arachis hypogaea</name>
    <name type="common">Peanut</name>
    <dbReference type="NCBI Taxonomy" id="3818"/>
    <lineage>
        <taxon>Eukaryota</taxon>
        <taxon>Viridiplantae</taxon>
        <taxon>Streptophyta</taxon>
        <taxon>Embryophyta</taxon>
        <taxon>Tracheophyta</taxon>
        <taxon>Spermatophyta</taxon>
        <taxon>Magnoliopsida</taxon>
        <taxon>eudicotyledons</taxon>
        <taxon>Gunneridae</taxon>
        <taxon>Pentapetalae</taxon>
        <taxon>rosids</taxon>
        <taxon>fabids</taxon>
        <taxon>Fabales</taxon>
        <taxon>Fabaceae</taxon>
        <taxon>Papilionoideae</taxon>
        <taxon>50 kb inversion clade</taxon>
        <taxon>dalbergioids sensu lato</taxon>
        <taxon>Dalbergieae</taxon>
        <taxon>Pterocarpus clade</taxon>
        <taxon>Arachis</taxon>
    </lineage>
</organism>
<dbReference type="PANTHER" id="PTHR47723:SF19">
    <property type="entry name" value="POLYNUCLEOTIDYL TRANSFERASE, RIBONUCLEASE H-LIKE SUPERFAMILY PROTEIN"/>
    <property type="match status" value="1"/>
</dbReference>
<evidence type="ECO:0000313" key="3">
    <source>
        <dbReference type="Proteomes" id="UP000289738"/>
    </source>
</evidence>
<name>A0A444ZN46_ARAHY</name>
<dbReference type="InterPro" id="IPR036397">
    <property type="entry name" value="RNaseH_sf"/>
</dbReference>
<evidence type="ECO:0000313" key="2">
    <source>
        <dbReference type="EMBL" id="RYR15598.1"/>
    </source>
</evidence>
<dbReference type="InterPro" id="IPR053151">
    <property type="entry name" value="RNase_H-like"/>
</dbReference>
<evidence type="ECO:0000259" key="1">
    <source>
        <dbReference type="Pfam" id="PF13456"/>
    </source>
</evidence>
<dbReference type="AlphaFoldDB" id="A0A444ZN46"/>
<dbReference type="SUPFAM" id="SSF53098">
    <property type="entry name" value="Ribonuclease H-like"/>
    <property type="match status" value="1"/>
</dbReference>
<protein>
    <recommendedName>
        <fullName evidence="1">RNase H type-1 domain-containing protein</fullName>
    </recommendedName>
</protein>
<dbReference type="GO" id="GO:0004523">
    <property type="term" value="F:RNA-DNA hybrid ribonuclease activity"/>
    <property type="evidence" value="ECO:0007669"/>
    <property type="project" value="InterPro"/>
</dbReference>
<dbReference type="GO" id="GO:0003676">
    <property type="term" value="F:nucleic acid binding"/>
    <property type="evidence" value="ECO:0007669"/>
    <property type="project" value="InterPro"/>
</dbReference>
<dbReference type="Pfam" id="PF13456">
    <property type="entry name" value="RVT_3"/>
    <property type="match status" value="1"/>
</dbReference>
<dbReference type="Gene3D" id="3.30.420.10">
    <property type="entry name" value="Ribonuclease H-like superfamily/Ribonuclease H"/>
    <property type="match status" value="1"/>
</dbReference>
<proteinExistence type="predicted"/>
<gene>
    <name evidence="2" type="ORF">Ahy_B04g072447</name>
</gene>
<dbReference type="InterPro" id="IPR044730">
    <property type="entry name" value="RNase_H-like_dom_plant"/>
</dbReference>
<accession>A0A444ZN46</accession>
<reference evidence="2 3" key="1">
    <citation type="submission" date="2019-01" db="EMBL/GenBank/DDBJ databases">
        <title>Sequencing of cultivated peanut Arachis hypogaea provides insights into genome evolution and oil improvement.</title>
        <authorList>
            <person name="Chen X."/>
        </authorList>
    </citation>
    <scope>NUCLEOTIDE SEQUENCE [LARGE SCALE GENOMIC DNA]</scope>
    <source>
        <strain evidence="3">cv. Fuhuasheng</strain>
        <tissue evidence="2">Leaves</tissue>
    </source>
</reference>
<comment type="caution">
    <text evidence="2">The sequence shown here is derived from an EMBL/GenBank/DDBJ whole genome shotgun (WGS) entry which is preliminary data.</text>
</comment>
<dbReference type="InterPro" id="IPR012337">
    <property type="entry name" value="RNaseH-like_sf"/>
</dbReference>
<dbReference type="InterPro" id="IPR002156">
    <property type="entry name" value="RNaseH_domain"/>
</dbReference>
<dbReference type="EMBL" id="SDMP01000014">
    <property type="protein sequence ID" value="RYR15598.1"/>
    <property type="molecule type" value="Genomic_DNA"/>
</dbReference>
<keyword evidence="3" id="KW-1185">Reference proteome</keyword>
<dbReference type="CDD" id="cd06222">
    <property type="entry name" value="RNase_H_like"/>
    <property type="match status" value="1"/>
</dbReference>
<sequence>MHAELWGISYGLQLAVANRYANIIVESDSLAALKLINNGCLDSHPCAPLVEDIKILSRCIPTVAWSYTPREGNIVADHLAKKGQNLPLGLHIFAAAPSDISHLLVFDCSGSLVLRGFS</sequence>
<dbReference type="PANTHER" id="PTHR47723">
    <property type="entry name" value="OS05G0353850 PROTEIN"/>
    <property type="match status" value="1"/>
</dbReference>
<feature type="domain" description="RNase H type-1" evidence="1">
    <location>
        <begin position="2"/>
        <end position="82"/>
    </location>
</feature>